<feature type="non-terminal residue" evidence="1">
    <location>
        <position position="32"/>
    </location>
</feature>
<name>X1B1H9_9ZZZZ</name>
<gene>
    <name evidence="1" type="ORF">S01H4_27001</name>
</gene>
<organism evidence="1">
    <name type="scientific">marine sediment metagenome</name>
    <dbReference type="NCBI Taxonomy" id="412755"/>
    <lineage>
        <taxon>unclassified sequences</taxon>
        <taxon>metagenomes</taxon>
        <taxon>ecological metagenomes</taxon>
    </lineage>
</organism>
<protein>
    <recommendedName>
        <fullName evidence="2">Carbohydrate kinase PfkB domain-containing protein</fullName>
    </recommendedName>
</protein>
<dbReference type="AlphaFoldDB" id="X1B1H9"/>
<comment type="caution">
    <text evidence="1">The sequence shown here is derived from an EMBL/GenBank/DDBJ whole genome shotgun (WGS) entry which is preliminary data.</text>
</comment>
<dbReference type="EMBL" id="BART01013109">
    <property type="protein sequence ID" value="GAG88805.1"/>
    <property type="molecule type" value="Genomic_DNA"/>
</dbReference>
<evidence type="ECO:0008006" key="2">
    <source>
        <dbReference type="Google" id="ProtNLM"/>
    </source>
</evidence>
<accession>X1B1H9</accession>
<evidence type="ECO:0000313" key="1">
    <source>
        <dbReference type="EMBL" id="GAG88805.1"/>
    </source>
</evidence>
<reference evidence="1" key="1">
    <citation type="journal article" date="2014" name="Front. Microbiol.">
        <title>High frequency of phylogenetically diverse reductive dehalogenase-homologous genes in deep subseafloor sedimentary metagenomes.</title>
        <authorList>
            <person name="Kawai M."/>
            <person name="Futagami T."/>
            <person name="Toyoda A."/>
            <person name="Takaki Y."/>
            <person name="Nishi S."/>
            <person name="Hori S."/>
            <person name="Arai W."/>
            <person name="Tsubouchi T."/>
            <person name="Morono Y."/>
            <person name="Uchiyama I."/>
            <person name="Ito T."/>
            <person name="Fujiyama A."/>
            <person name="Inagaki F."/>
            <person name="Takami H."/>
        </authorList>
    </citation>
    <scope>NUCLEOTIDE SEQUENCE</scope>
    <source>
        <strain evidence="1">Expedition CK06-06</strain>
    </source>
</reference>
<sequence>MNLIALTPCCVDYYPQINKSFLGGNTLNVASM</sequence>
<proteinExistence type="predicted"/>